<evidence type="ECO:0000259" key="1">
    <source>
        <dbReference type="Pfam" id="PF02492"/>
    </source>
</evidence>
<feature type="domain" description="CobW/HypB/UreG nucleotide-binding" evidence="1">
    <location>
        <begin position="9"/>
        <end position="182"/>
    </location>
</feature>
<accession>A0A6J6E2L0</accession>
<dbReference type="AlphaFoldDB" id="A0A6J6E2L0"/>
<dbReference type="InterPro" id="IPR051316">
    <property type="entry name" value="Zinc-reg_GTPase_activator"/>
</dbReference>
<dbReference type="CDD" id="cd03112">
    <property type="entry name" value="CobW-like"/>
    <property type="match status" value="1"/>
</dbReference>
<dbReference type="InterPro" id="IPR003495">
    <property type="entry name" value="CobW/HypB/UreG_nucleotide-bd"/>
</dbReference>
<organism evidence="2">
    <name type="scientific">freshwater metagenome</name>
    <dbReference type="NCBI Taxonomy" id="449393"/>
    <lineage>
        <taxon>unclassified sequences</taxon>
        <taxon>metagenomes</taxon>
        <taxon>ecological metagenomes</taxon>
    </lineage>
</organism>
<evidence type="ECO:0000313" key="2">
    <source>
        <dbReference type="EMBL" id="CAB4567638.1"/>
    </source>
</evidence>
<gene>
    <name evidence="2" type="ORF">UFOPK1572_01191</name>
</gene>
<dbReference type="PANTHER" id="PTHR13748">
    <property type="entry name" value="COBW-RELATED"/>
    <property type="match status" value="1"/>
</dbReference>
<dbReference type="SUPFAM" id="SSF52540">
    <property type="entry name" value="P-loop containing nucleoside triphosphate hydrolases"/>
    <property type="match status" value="1"/>
</dbReference>
<dbReference type="InterPro" id="IPR027417">
    <property type="entry name" value="P-loop_NTPase"/>
</dbReference>
<dbReference type="PANTHER" id="PTHR13748:SF62">
    <property type="entry name" value="COBW DOMAIN-CONTAINING PROTEIN"/>
    <property type="match status" value="1"/>
</dbReference>
<sequence length="279" mass="29505">MNQKRASIPVHVIGGYLGSGKTTLLNALLESAQEPIAVIVNDFGEVNIDGSLISAVHDDVIELTNGCICCAVGTSLADVLFTILDRAELPSQIVIEASGVADPSAVVAFTHIQGLHNAGTVVLVDAINGLATMKDTYVGKVFIRQIASADLLALTKCDIAPVDTQNEIKSLLHTLAPTTPVVLSSPGVLSEILQVTSSIAEPDTHEKTFTSQLLTTPCFEDDNALSLYMTRLESSVVRAKGIVEMKNGERRLVQLVGRHLNISSTPLNITGIITISVVA</sequence>
<reference evidence="2" key="1">
    <citation type="submission" date="2020-05" db="EMBL/GenBank/DDBJ databases">
        <authorList>
            <person name="Chiriac C."/>
            <person name="Salcher M."/>
            <person name="Ghai R."/>
            <person name="Kavagutti S V."/>
        </authorList>
    </citation>
    <scope>NUCLEOTIDE SEQUENCE</scope>
</reference>
<protein>
    <submittedName>
        <fullName evidence="2">Unannotated protein</fullName>
    </submittedName>
</protein>
<dbReference type="Pfam" id="PF02492">
    <property type="entry name" value="cobW"/>
    <property type="match status" value="1"/>
</dbReference>
<proteinExistence type="predicted"/>
<dbReference type="GO" id="GO:0005737">
    <property type="term" value="C:cytoplasm"/>
    <property type="evidence" value="ECO:0007669"/>
    <property type="project" value="TreeGrafter"/>
</dbReference>
<name>A0A6J6E2L0_9ZZZZ</name>
<dbReference type="EMBL" id="CAEZTC010000168">
    <property type="protein sequence ID" value="CAB4567638.1"/>
    <property type="molecule type" value="Genomic_DNA"/>
</dbReference>
<dbReference type="Gene3D" id="3.40.50.300">
    <property type="entry name" value="P-loop containing nucleotide triphosphate hydrolases"/>
    <property type="match status" value="1"/>
</dbReference>